<feature type="region of interest" description="Disordered" evidence="3">
    <location>
        <begin position="997"/>
        <end position="1043"/>
    </location>
</feature>
<keyword evidence="5" id="KW-0396">Initiation factor</keyword>
<dbReference type="Pfam" id="PF12157">
    <property type="entry name" value="DUF3591"/>
    <property type="match status" value="1"/>
</dbReference>
<dbReference type="InterPro" id="IPR040240">
    <property type="entry name" value="TAF1"/>
</dbReference>
<feature type="region of interest" description="Disordered" evidence="3">
    <location>
        <begin position="307"/>
        <end position="342"/>
    </location>
</feature>
<dbReference type="KEGG" id="tmn:UCRPA7_1245"/>
<proteinExistence type="predicted"/>
<dbReference type="GO" id="GO:0004402">
    <property type="term" value="F:histone acetyltransferase activity"/>
    <property type="evidence" value="ECO:0007669"/>
    <property type="project" value="InterPro"/>
</dbReference>
<dbReference type="InterPro" id="IPR022591">
    <property type="entry name" value="TAF1_HAT_dom"/>
</dbReference>
<keyword evidence="2" id="KW-0539">Nucleus</keyword>
<evidence type="ECO:0000256" key="2">
    <source>
        <dbReference type="ARBA" id="ARBA00023242"/>
    </source>
</evidence>
<dbReference type="eggNOG" id="KOG0008">
    <property type="taxonomic scope" value="Eukaryota"/>
</dbReference>
<gene>
    <name evidence="5" type="ORF">UCRPA7_1245</name>
</gene>
<reference evidence="6" key="1">
    <citation type="journal article" date="2013" name="Genome Announc.">
        <title>Draft genome sequence of the ascomycete Phaeoacremonium aleophilum strain UCR-PA7, a causal agent of the esca disease complex in grapevines.</title>
        <authorList>
            <person name="Blanco-Ulate B."/>
            <person name="Rolshausen P."/>
            <person name="Cantu D."/>
        </authorList>
    </citation>
    <scope>NUCLEOTIDE SEQUENCE [LARGE SCALE GENOMIC DNA]</scope>
    <source>
        <strain evidence="6">UCR-PA7</strain>
    </source>
</reference>
<dbReference type="OrthoDB" id="5752at2759"/>
<feature type="compositionally biased region" description="Basic residues" evidence="3">
    <location>
        <begin position="1004"/>
        <end position="1016"/>
    </location>
</feature>
<sequence>MDGDMSFEFSSKEEEEEDWAQTQARDEANIQALLGDTTNVNLGLDSEKPLEIDQSKKAEDAIDYEDIDLSDEDLPDEEEPSEQPSGGASAELPSLTDDGGTSYEVDDLFGEGRESSPLLPDAPPSPQPEIQETPEQEYIRKWQEGQDHRETIEELRALNFQDKKLPGMIADDAEACKLHFPDFTRGVTLDYNALIQIRQCNWIPKQSLKPPKPLIPTKLSLDIDVDQEKQFRIPGPTSVSIQQKIQAAENAGLVSLLVPERVDEADLEIFKVDSTDDFELVGGFTLQDIETVCLDWDSIIDPPVAVRRDEPATSSLPPGEPDEDEEWNRAMGFDDPPTKRRKVTHEKGLPEISRFVAPSFDQFDEATKRSAKRVRLDMNDPFLLIDDMESERPAKRPRQNHKMKRMADGKMARDIFERFNFSNDDAYEALKENVRDKVRATLGGVQVEHSLPALKLLWPYYLVKLTDPNPFNYHRPHLKVRKNIKNDLRFVKPQQLRRKDLKGQKIQDIYKHSRDLTLNDNSTAVLFEYCEEIPTVLSNFGMGNRVINYYRVKDSNDEKPPVKLEIGENKVLLAEDRSPFAIFGSVNAGEIVPTLQNQMYRAPVFKHTPRKTDFIIGRSSTGLGQSNYYLRKIDHLFVVGQNFPSIEVPGPHSRKVTNTSKNRLKMLSYRLITKKGAVGLTDITEHVKDSNDAQNRQKLKEFLSYDKESRSWGLNEGEKLMDPDTINSMVQPEDVCLMDAMQIGAYEVEKSGFTIDEKDLDKDDDDAEPTNDNLANQLAPWKTTKAFIDATSGKAMLKLRGEGDPTGKGLGFSFIKTSMKGGFLNVLHELGSHATSADAMERERKANNGHSYNVKKQEAAYQEVINDIWGKQKETLEDATTYDDADVQPQEDEDERLYPQTQPAATPRFDESMSVFSRPSATSTRHGKRKLRIQRKQYRADGTEEWIDEIVEDPGVIAQYIKSRRQLDEETLDKDIKFTGDAEADRKIIEKIEREQNRLEKNKERRHQREKQKKQAKGIADPSGGSPEPSVEGKAAGTTRKCANCGQVGHIKTNKKYTPHFFR</sequence>
<dbReference type="HOGENOM" id="CLU_000572_1_1_1"/>
<dbReference type="GO" id="GO:0003743">
    <property type="term" value="F:translation initiation factor activity"/>
    <property type="evidence" value="ECO:0007669"/>
    <property type="project" value="UniProtKB-KW"/>
</dbReference>
<evidence type="ECO:0000259" key="4">
    <source>
        <dbReference type="Pfam" id="PF12157"/>
    </source>
</evidence>
<evidence type="ECO:0000313" key="5">
    <source>
        <dbReference type="EMBL" id="EOO03232.1"/>
    </source>
</evidence>
<dbReference type="RefSeq" id="XP_007912017.1">
    <property type="nucleotide sequence ID" value="XM_007913826.1"/>
</dbReference>
<keyword evidence="6" id="KW-1185">Reference proteome</keyword>
<name>R8BV48_PHAM7</name>
<dbReference type="GO" id="GO:0051123">
    <property type="term" value="P:RNA polymerase II preinitiation complex assembly"/>
    <property type="evidence" value="ECO:0007669"/>
    <property type="project" value="TreeGrafter"/>
</dbReference>
<evidence type="ECO:0000256" key="3">
    <source>
        <dbReference type="SAM" id="MobiDB-lite"/>
    </source>
</evidence>
<dbReference type="PANTHER" id="PTHR13900">
    <property type="entry name" value="TRANSCRIPTION INITIATION FACTOR TFIID"/>
    <property type="match status" value="1"/>
</dbReference>
<dbReference type="EMBL" id="KB932837">
    <property type="protein sequence ID" value="EOO03232.1"/>
    <property type="molecule type" value="Genomic_DNA"/>
</dbReference>
<keyword evidence="5" id="KW-0648">Protein biosynthesis</keyword>
<feature type="region of interest" description="Disordered" evidence="3">
    <location>
        <begin position="880"/>
        <end position="907"/>
    </location>
</feature>
<protein>
    <submittedName>
        <fullName evidence="5">Putative transcription initiation factor tfiid subunit 1 protein</fullName>
    </submittedName>
</protein>
<feature type="compositionally biased region" description="Acidic residues" evidence="3">
    <location>
        <begin position="61"/>
        <end position="81"/>
    </location>
</feature>
<dbReference type="GO" id="GO:0016251">
    <property type="term" value="F:RNA polymerase II general transcription initiation factor activity"/>
    <property type="evidence" value="ECO:0007669"/>
    <property type="project" value="InterPro"/>
</dbReference>
<feature type="region of interest" description="Disordered" evidence="3">
    <location>
        <begin position="38"/>
        <end position="133"/>
    </location>
</feature>
<dbReference type="PANTHER" id="PTHR13900:SF0">
    <property type="entry name" value="TRANSCRIPTION INITIATION FACTOR TFIID SUBUNIT 1"/>
    <property type="match status" value="1"/>
</dbReference>
<dbReference type="AlphaFoldDB" id="R8BV48"/>
<dbReference type="GeneID" id="19321375"/>
<evidence type="ECO:0000256" key="1">
    <source>
        <dbReference type="ARBA" id="ARBA00004123"/>
    </source>
</evidence>
<feature type="region of interest" description="Disordered" evidence="3">
    <location>
        <begin position="1"/>
        <end position="26"/>
    </location>
</feature>
<dbReference type="GO" id="GO:0005669">
    <property type="term" value="C:transcription factor TFIID complex"/>
    <property type="evidence" value="ECO:0007669"/>
    <property type="project" value="EnsemblFungi"/>
</dbReference>
<feature type="compositionally biased region" description="Basic and acidic residues" evidence="3">
    <location>
        <begin position="45"/>
        <end position="60"/>
    </location>
</feature>
<feature type="domain" description="Transcription initiation factor TFIID subunit 1 histone acetyltransferase" evidence="4">
    <location>
        <begin position="419"/>
        <end position="876"/>
    </location>
</feature>
<dbReference type="GO" id="GO:0017025">
    <property type="term" value="F:TBP-class protein binding"/>
    <property type="evidence" value="ECO:0007669"/>
    <property type="project" value="InterPro"/>
</dbReference>
<organism evidence="5 6">
    <name type="scientific">Phaeoacremonium minimum (strain UCR-PA7)</name>
    <name type="common">Esca disease fungus</name>
    <name type="synonym">Togninia minima</name>
    <dbReference type="NCBI Taxonomy" id="1286976"/>
    <lineage>
        <taxon>Eukaryota</taxon>
        <taxon>Fungi</taxon>
        <taxon>Dikarya</taxon>
        <taxon>Ascomycota</taxon>
        <taxon>Pezizomycotina</taxon>
        <taxon>Sordariomycetes</taxon>
        <taxon>Sordariomycetidae</taxon>
        <taxon>Togniniales</taxon>
        <taxon>Togniniaceae</taxon>
        <taxon>Phaeoacremonium</taxon>
    </lineage>
</organism>
<accession>R8BV48</accession>
<evidence type="ECO:0000313" key="6">
    <source>
        <dbReference type="Proteomes" id="UP000014074"/>
    </source>
</evidence>
<dbReference type="Proteomes" id="UP000014074">
    <property type="component" value="Unassembled WGS sequence"/>
</dbReference>
<feature type="compositionally biased region" description="Acidic residues" evidence="3">
    <location>
        <begin position="880"/>
        <end position="895"/>
    </location>
</feature>
<comment type="subcellular location">
    <subcellularLocation>
        <location evidence="1">Nucleus</location>
    </subcellularLocation>
</comment>